<keyword evidence="5" id="KW-1185">Reference proteome</keyword>
<name>A0A926KWW4_9BACL</name>
<comment type="caution">
    <text evidence="4">The sequence shown here is derived from an EMBL/GenBank/DDBJ whole genome shotgun (WGS) entry which is preliminary data.</text>
</comment>
<dbReference type="InterPro" id="IPR011659">
    <property type="entry name" value="WD40"/>
</dbReference>
<dbReference type="PROSITE" id="PS51272">
    <property type="entry name" value="SLH"/>
    <property type="match status" value="3"/>
</dbReference>
<dbReference type="Gene3D" id="2.120.10.30">
    <property type="entry name" value="TolB, C-terminal domain"/>
    <property type="match status" value="1"/>
</dbReference>
<dbReference type="Proteomes" id="UP000650466">
    <property type="component" value="Unassembled WGS sequence"/>
</dbReference>
<accession>A0A926KWW4</accession>
<keyword evidence="2" id="KW-0732">Signal</keyword>
<dbReference type="InterPro" id="IPR036116">
    <property type="entry name" value="FN3_sf"/>
</dbReference>
<gene>
    <name evidence="4" type="ORF">ICC18_32750</name>
</gene>
<proteinExistence type="predicted"/>
<dbReference type="Gene3D" id="2.60.40.10">
    <property type="entry name" value="Immunoglobulins"/>
    <property type="match status" value="1"/>
</dbReference>
<dbReference type="EMBL" id="JACVVD010000027">
    <property type="protein sequence ID" value="MBD0384798.1"/>
    <property type="molecule type" value="Genomic_DNA"/>
</dbReference>
<protein>
    <submittedName>
        <fullName evidence="4">S-layer homology domain-containing protein</fullName>
    </submittedName>
</protein>
<feature type="compositionally biased region" description="Polar residues" evidence="1">
    <location>
        <begin position="2130"/>
        <end position="2144"/>
    </location>
</feature>
<evidence type="ECO:0000313" key="5">
    <source>
        <dbReference type="Proteomes" id="UP000650466"/>
    </source>
</evidence>
<dbReference type="Pfam" id="PF07676">
    <property type="entry name" value="PD40"/>
    <property type="match status" value="1"/>
</dbReference>
<feature type="region of interest" description="Disordered" evidence="1">
    <location>
        <begin position="2130"/>
        <end position="2151"/>
    </location>
</feature>
<evidence type="ECO:0000313" key="4">
    <source>
        <dbReference type="EMBL" id="MBD0384798.1"/>
    </source>
</evidence>
<evidence type="ECO:0000256" key="2">
    <source>
        <dbReference type="SAM" id="SignalP"/>
    </source>
</evidence>
<feature type="domain" description="SLH" evidence="3">
    <location>
        <begin position="2422"/>
        <end position="2485"/>
    </location>
</feature>
<evidence type="ECO:0000259" key="3">
    <source>
        <dbReference type="PROSITE" id="PS51272"/>
    </source>
</evidence>
<dbReference type="PANTHER" id="PTHR43308">
    <property type="entry name" value="OUTER MEMBRANE PROTEIN ALPHA-RELATED"/>
    <property type="match status" value="1"/>
</dbReference>
<dbReference type="SUPFAM" id="SSF49265">
    <property type="entry name" value="Fibronectin type III"/>
    <property type="match status" value="1"/>
</dbReference>
<sequence>MILGLLKKKNRNLLALMLASTLMFTSAVPVSASTSDSSETNSITTVTETVYGKAFGPAVSAAPLSWNLLSKLNRGLMSFTYAAEDRPISKLSSNERYFAFLTYVVSDEVAAGRKIVQIQDRQTGELLSVKTPDATGWVHDFDMSPDARFVAYSYGKGLLSPEVKVYLFDRSSDTLETVNGVGSTKGFPDLSSNKVSISADGRFVIFDTEADGVVSGDDNGKQDVYLYDREASGIKLQRISVPLEANSNDESRDPSISADGSKIAFVSKSKLTAEDDYIGTESLYLYDREVNGGPALKRITQGYTPSLSGDGRFMAFTTYKDDLGVDDTNYSKDIYVYDDDNGSFQRVSFKPGGTEFDRDSMNPSISRNGAYVAYETDLNDDDENVEVYVADRQGLFSAKVSVPGAPLSLVPSSKRPAVSDTGTVNFFSNYVEKIGEMEFTVPDYFIATNGTTPAWPPGSTLQASDMGADQITLSWSGISDPDGVTGYALYKNGIPIHYTPATGQVNYSVNLTNQVREQGMSYLFQVEAIDSKYHWSMNGPTYNWESAEGPVETPMFLIWRGEREDANGPLKQESNITIRANGVKGLETKVEWNYKEETSGAVTTKTDSVALTESPPNSGFYTGTFQMSPIATELTSIKMKQKKADGTEVVKEAAELPVPVGGGLQISFVNASPEELRGAILTVLGISGERTLVLADNGVITLSGLPPDDQYEIYLYTPDHQYEMGSLESITIQPGKTNTVTIPVKVPSQVRVKVVNVEGQPVANVPVTLWDSEHNLLMNTTTMANGLTYSRGGLLRDQIVTAELDLSDLFYEVAPGTNLSLKLDGGDNMLTVNLISPGKGTLELTVKDPSNKPVFNAYVTATQTYKGKPVITQARTSLDGKIRMELFAGDAVLEASEFSNLYRSGQVPVMITANMTTNLDIPVMQPGQGVVNLRVFKKALDTEWQGPLNMENEMFVSYVETNHGWAHTYFENAVSIGGSPGTPVYVCVSGDIYANVSQCKNIALDDNSNATAEIRLEETGARVQGKVEIGRDISYTATVYELKDNGSKVWVSNAWDNRFQSDPFNINVPRGGKYRMEIIRSERDANSHYRYEYATVDFSIAENQIKNLGEIQFSPSSYFINQTGNYFTAQPSLAMPGSTLSLRASYRNNNDRLATNALLLLDIPEGMTPVTDELGNQAVTGAKGPVSVEGNTLRVPLGNLAKGDGGTVVYKLAVSPAFNHSAVVVTARIKAVLGPDNMEETLGTAYLDTPMITLEAQERVSSADRGTVLSGFAPAGAILTLYDSNIRIGGAVANASGVWKASVTLADLGNPGFHALWAEATVNAVNLKSDKVYVNYDTDGPQLLRMAMAQAPAGRWVTMETGKNAPDIAYTVLPGNPFLLDFEFSNPDQVENVRVYMDGQEGDPIAAVRDGNLFHATVPTTHDALGGIYIDYDVKKPAYTYDGAIPDLEQFRASLPPMMRDFEVVSTTPFELVNGIYSGTVKLRFPQFGNMKMSITLTLDPESNYRPTEAEKVLAARSGVPAIQTGFETDETDTSFSIKTHGYMPRNLLPEGVFGFTGFSTKELPIPLPDQVAHWEHTAEYFIEIKTEVDGVKEQIPDIKGQYEQYMGFAEKVNKIMYKVDASGLDCLAELPGTLKQAGKALGALVGGEIAKTGLAAWTSAMTLSGAGGVAAGLTTSLIGARIDKYVNEQIDAIGTGYNQCNDGTDNNKKKKGRKIASPKWIYDPSGYVYEAVKSNPLEDVTATVMYRDKDSGLWKVWKAEEYDQINPQLTDEAGKYGWDVPPGKWKVVWSKEGYEPVSSDELDVPPPRTEVNAGLISRASPKISTVTGVVYGSGSYVDITFSKYLKVVELKDGAVTLTDSRGIGMEGTAAFIHKEESAADKTAILSRTIRFTPKDLMAGDIYQLKLDRAYITSYSGVKITDEDAAPVSFTAKALDTTGPAVDTVKVESGGRIVRITYNEPIAATANPSKFRLNGADGLINSAVADKKRGQTETRDLLLTVDGAVTEASELMLMEGAVKDLQGNPSTEANKTLSLANSPNLSGLTVDHRTLSPVFDPLVTAYSLKLPAGTKQLAMTATASDSSAALLINGLPAESGLVQTVTIPDDDHLSVTVVLNGMAVRTYMIKVTYESGNDGPSSTPQETPASPIKDPLTLGEKAKVEKKPSSSGGTAIYLTIGKEAINEALIEGTQSQVLDIEVKEPADEVILQFPAESLGQMADAHATIRLMSGMMSVNLDPAALSIGKPADGAMVRLSINLTKGQLGRDAEEAARKLNMNWQSLTRTASVTFEIVGGTQAVEVSFAKKSAIEGSFLKLQGESLEVYRYNPEAAAWFYVRTIPSETDHGLQFDMSTGDIYMVTTFTNRFKDTNGHWAMKDIDWMARRLLVHGVSPTEFRPEGSVTRAEFIAMLVRALGIQTNGASASSMTFSDLSQDAWYYNEVLAAAANGLVNGFESGQFVPDENITREQMAVMISRAYERANAGRNAPSANLDKKFRDSARIHSWAMDAVAQVLNEGMMQGITDDTFLPEGITTRAQAAVVIGRFLRKQE</sequence>
<dbReference type="InterPro" id="IPR011042">
    <property type="entry name" value="6-blade_b-propeller_TolB-like"/>
</dbReference>
<feature type="chain" id="PRO_5037801730" evidence="2">
    <location>
        <begin position="33"/>
        <end position="2547"/>
    </location>
</feature>
<dbReference type="RefSeq" id="WP_188178556.1">
    <property type="nucleotide sequence ID" value="NZ_JACVVD010000027.1"/>
</dbReference>
<evidence type="ECO:0000256" key="1">
    <source>
        <dbReference type="SAM" id="MobiDB-lite"/>
    </source>
</evidence>
<feature type="signal peptide" evidence="2">
    <location>
        <begin position="1"/>
        <end position="32"/>
    </location>
</feature>
<dbReference type="InterPro" id="IPR008969">
    <property type="entry name" value="CarboxyPept-like_regulatory"/>
</dbReference>
<dbReference type="InterPro" id="IPR013783">
    <property type="entry name" value="Ig-like_fold"/>
</dbReference>
<reference evidence="4" key="1">
    <citation type="submission" date="2020-09" db="EMBL/GenBank/DDBJ databases">
        <title>Draft Genome Sequence of Paenibacillus sp. WST5.</title>
        <authorList>
            <person name="Bao Z."/>
        </authorList>
    </citation>
    <scope>NUCLEOTIDE SEQUENCE</scope>
    <source>
        <strain evidence="4">WST5</strain>
    </source>
</reference>
<organism evidence="4 5">
    <name type="scientific">Paenibacillus sedimenti</name>
    <dbReference type="NCBI Taxonomy" id="2770274"/>
    <lineage>
        <taxon>Bacteria</taxon>
        <taxon>Bacillati</taxon>
        <taxon>Bacillota</taxon>
        <taxon>Bacilli</taxon>
        <taxon>Bacillales</taxon>
        <taxon>Paenibacillaceae</taxon>
        <taxon>Paenibacillus</taxon>
    </lineage>
</organism>
<dbReference type="SUPFAM" id="SSF49464">
    <property type="entry name" value="Carboxypeptidase regulatory domain-like"/>
    <property type="match status" value="1"/>
</dbReference>
<feature type="domain" description="SLH" evidence="3">
    <location>
        <begin position="2359"/>
        <end position="2420"/>
    </location>
</feature>
<dbReference type="Pfam" id="PF00395">
    <property type="entry name" value="SLH"/>
    <property type="match status" value="3"/>
</dbReference>
<dbReference type="SUPFAM" id="SSF82171">
    <property type="entry name" value="DPP6 N-terminal domain-like"/>
    <property type="match status" value="1"/>
</dbReference>
<dbReference type="PANTHER" id="PTHR43308:SF5">
    <property type="entry name" value="S-LAYER PROTEIN _ PEPTIDOGLYCAN ENDO-BETA-N-ACETYLGLUCOSAMINIDASE"/>
    <property type="match status" value="1"/>
</dbReference>
<dbReference type="Gene3D" id="2.60.40.1120">
    <property type="entry name" value="Carboxypeptidase-like, regulatory domain"/>
    <property type="match status" value="1"/>
</dbReference>
<dbReference type="InterPro" id="IPR001119">
    <property type="entry name" value="SLH_dom"/>
</dbReference>
<dbReference type="InterPro" id="IPR051465">
    <property type="entry name" value="Cell_Envelope_Struct_Comp"/>
</dbReference>
<feature type="domain" description="SLH" evidence="3">
    <location>
        <begin position="2490"/>
        <end position="2547"/>
    </location>
</feature>